<evidence type="ECO:0000256" key="1">
    <source>
        <dbReference type="ARBA" id="ARBA00022723"/>
    </source>
</evidence>
<evidence type="ECO:0000256" key="4">
    <source>
        <dbReference type="ARBA" id="ARBA00034119"/>
    </source>
</evidence>
<dbReference type="AlphaFoldDB" id="A0ABD2X9F7"/>
<evidence type="ECO:0000313" key="7">
    <source>
        <dbReference type="EMBL" id="KAL3401397.1"/>
    </source>
</evidence>
<dbReference type="InterPro" id="IPR040048">
    <property type="entry name" value="ZNF277"/>
</dbReference>
<dbReference type="EMBL" id="JBJJXI010000046">
    <property type="protein sequence ID" value="KAL3401397.1"/>
    <property type="molecule type" value="Genomic_DNA"/>
</dbReference>
<dbReference type="InterPro" id="IPR013087">
    <property type="entry name" value="Znf_C2H2_type"/>
</dbReference>
<dbReference type="PROSITE" id="PS50157">
    <property type="entry name" value="ZINC_FINGER_C2H2_2"/>
    <property type="match status" value="1"/>
</dbReference>
<keyword evidence="2 5" id="KW-0863">Zinc-finger</keyword>
<protein>
    <recommendedName>
        <fullName evidence="6">C2H2-type domain-containing protein</fullName>
    </recommendedName>
</protein>
<dbReference type="InterPro" id="IPR041661">
    <property type="entry name" value="ZN622/Rei1/Reh1_Znf-C2H2"/>
</dbReference>
<dbReference type="GO" id="GO:0008270">
    <property type="term" value="F:zinc ion binding"/>
    <property type="evidence" value="ECO:0007669"/>
    <property type="project" value="UniProtKB-KW"/>
</dbReference>
<feature type="domain" description="C2H2-type" evidence="6">
    <location>
        <begin position="219"/>
        <end position="248"/>
    </location>
</feature>
<name>A0ABD2X9F7_9HYME</name>
<evidence type="ECO:0000313" key="8">
    <source>
        <dbReference type="Proteomes" id="UP001627154"/>
    </source>
</evidence>
<evidence type="ECO:0000256" key="5">
    <source>
        <dbReference type="PROSITE-ProRule" id="PRU00042"/>
    </source>
</evidence>
<organism evidence="7 8">
    <name type="scientific">Trichogramma kaykai</name>
    <dbReference type="NCBI Taxonomy" id="54128"/>
    <lineage>
        <taxon>Eukaryota</taxon>
        <taxon>Metazoa</taxon>
        <taxon>Ecdysozoa</taxon>
        <taxon>Arthropoda</taxon>
        <taxon>Hexapoda</taxon>
        <taxon>Insecta</taxon>
        <taxon>Pterygota</taxon>
        <taxon>Neoptera</taxon>
        <taxon>Endopterygota</taxon>
        <taxon>Hymenoptera</taxon>
        <taxon>Apocrita</taxon>
        <taxon>Proctotrupomorpha</taxon>
        <taxon>Chalcidoidea</taxon>
        <taxon>Trichogrammatidae</taxon>
        <taxon>Trichogramma</taxon>
    </lineage>
</organism>
<keyword evidence="8" id="KW-1185">Reference proteome</keyword>
<accession>A0ABD2X9F7</accession>
<gene>
    <name evidence="7" type="ORF">TKK_005521</name>
</gene>
<dbReference type="InterPro" id="IPR036236">
    <property type="entry name" value="Znf_C2H2_sf"/>
</dbReference>
<keyword evidence="3" id="KW-0862">Zinc</keyword>
<proteinExistence type="inferred from homology"/>
<dbReference type="Pfam" id="PF12756">
    <property type="entry name" value="zf-C2H2_2"/>
    <property type="match status" value="2"/>
</dbReference>
<dbReference type="PANTHER" id="PTHR13267">
    <property type="entry name" value="ZINC FINGER PROTEIN 277"/>
    <property type="match status" value="1"/>
</dbReference>
<dbReference type="Proteomes" id="UP001627154">
    <property type="component" value="Unassembled WGS sequence"/>
</dbReference>
<reference evidence="7 8" key="1">
    <citation type="journal article" date="2024" name="bioRxiv">
        <title>A reference genome for Trichogramma kaykai: A tiny desert-dwelling parasitoid wasp with competing sex-ratio distorters.</title>
        <authorList>
            <person name="Culotta J."/>
            <person name="Lindsey A.R."/>
        </authorList>
    </citation>
    <scope>NUCLEOTIDE SEQUENCE [LARGE SCALE GENOMIC DNA]</scope>
    <source>
        <strain evidence="7 8">KSX58</strain>
    </source>
</reference>
<comment type="caution">
    <text evidence="7">The sequence shown here is derived from an EMBL/GenBank/DDBJ whole genome shotgun (WGS) entry which is preliminary data.</text>
</comment>
<evidence type="ECO:0000256" key="2">
    <source>
        <dbReference type="ARBA" id="ARBA00022771"/>
    </source>
</evidence>
<dbReference type="PANTHER" id="PTHR13267:SF3">
    <property type="entry name" value="ZINC FINGER PROTEIN 277"/>
    <property type="match status" value="1"/>
</dbReference>
<dbReference type="SUPFAM" id="SSF57667">
    <property type="entry name" value="beta-beta-alpha zinc fingers"/>
    <property type="match status" value="2"/>
</dbReference>
<evidence type="ECO:0000256" key="3">
    <source>
        <dbReference type="ARBA" id="ARBA00022833"/>
    </source>
</evidence>
<dbReference type="SMART" id="SM00355">
    <property type="entry name" value="ZnF_C2H2"/>
    <property type="match status" value="4"/>
</dbReference>
<evidence type="ECO:0000259" key="6">
    <source>
        <dbReference type="PROSITE" id="PS50157"/>
    </source>
</evidence>
<keyword evidence="1" id="KW-0479">Metal-binding</keyword>
<dbReference type="PROSITE" id="PS00028">
    <property type="entry name" value="ZINC_FINGER_C2H2_1"/>
    <property type="match status" value="1"/>
</dbReference>
<sequence length="427" mass="50779">MVLIIQYNNLIFLPVDFGEKNFLKLAKMQKHSTTCKSQFIDLDDNPAEMACLLCDSMFLLPTNEQEFSKHLLEDHSLVIGDIDKIASLKSYIRYWKVRFRGQLLTTFCTTLKEDKPSSDGNQLKTDYYFLLSDCLAEDKALRDELYRAKLEYVCAVQVKERSDTSFKRGCMFCRTDFAGSRIEYLKHLTSKHNIIFGKLENLVFIDEYLNKLEECIENLTCIYCEGKFKDRLVLKEHMRKKLHKKVNPNNKVYDKFYVTSYYRTENRPTQNKVDVEVNEDLHEESEEEKSDDWETWETEYIKVRHCLFCNHTTDDFHAILDHMKLIHNFDLEDATQGRDYYDKVKIVNYIRCQMRESKCIYCEEVQTDCLSHMKEQNHFKLPIEKIWVFPEYFFPILENDEILGDLDTDSDEKIETELKNNISNIEI</sequence>
<comment type="similarity">
    <text evidence="4">Belongs to the ZNF277 family.</text>
</comment>